<dbReference type="Proteomes" id="UP000322139">
    <property type="component" value="Unassembled WGS sequence"/>
</dbReference>
<evidence type="ECO:0000313" key="2">
    <source>
        <dbReference type="EMBL" id="TYS49214.1"/>
    </source>
</evidence>
<dbReference type="AlphaFoldDB" id="A0A5D4RH92"/>
<evidence type="ECO:0000256" key="1">
    <source>
        <dbReference type="ARBA" id="ARBA00023121"/>
    </source>
</evidence>
<dbReference type="Pfam" id="PF02645">
    <property type="entry name" value="DegV"/>
    <property type="match status" value="1"/>
</dbReference>
<dbReference type="Gene3D" id="3.30.1180.10">
    <property type="match status" value="1"/>
</dbReference>
<dbReference type="Gene3D" id="3.40.50.10170">
    <property type="match status" value="1"/>
</dbReference>
<proteinExistence type="predicted"/>
<dbReference type="InterPro" id="IPR043168">
    <property type="entry name" value="DegV_C"/>
</dbReference>
<name>A0A5D4RH92_9BACI</name>
<dbReference type="SUPFAM" id="SSF82549">
    <property type="entry name" value="DAK1/DegV-like"/>
    <property type="match status" value="1"/>
</dbReference>
<dbReference type="InterPro" id="IPR003797">
    <property type="entry name" value="DegV"/>
</dbReference>
<dbReference type="RefSeq" id="WP_148974361.1">
    <property type="nucleotide sequence ID" value="NZ_JBNIKU010000001.1"/>
</dbReference>
<dbReference type="PROSITE" id="PS51482">
    <property type="entry name" value="DEGV"/>
    <property type="match status" value="1"/>
</dbReference>
<reference evidence="2 3" key="1">
    <citation type="submission" date="2019-08" db="EMBL/GenBank/DDBJ databases">
        <title>Bacillus genomes from the desert of Cuatro Cienegas, Coahuila.</title>
        <authorList>
            <person name="Olmedo-Alvarez G."/>
        </authorList>
    </citation>
    <scope>NUCLEOTIDE SEQUENCE [LARGE SCALE GENOMIC DNA]</scope>
    <source>
        <strain evidence="2 3">CH446_14T</strain>
    </source>
</reference>
<gene>
    <name evidence="2" type="ORF">FZD51_08300</name>
</gene>
<dbReference type="GO" id="GO:0008289">
    <property type="term" value="F:lipid binding"/>
    <property type="evidence" value="ECO:0007669"/>
    <property type="project" value="UniProtKB-KW"/>
</dbReference>
<dbReference type="PANTHER" id="PTHR33434:SF2">
    <property type="entry name" value="FATTY ACID-BINDING PROTEIN TM_1468"/>
    <property type="match status" value="1"/>
</dbReference>
<dbReference type="PANTHER" id="PTHR33434">
    <property type="entry name" value="DEGV DOMAIN-CONTAINING PROTEIN DR_1986-RELATED"/>
    <property type="match status" value="1"/>
</dbReference>
<dbReference type="EMBL" id="VTER01000004">
    <property type="protein sequence ID" value="TYS49214.1"/>
    <property type="molecule type" value="Genomic_DNA"/>
</dbReference>
<dbReference type="InterPro" id="IPR050270">
    <property type="entry name" value="DegV_domain_contain"/>
</dbReference>
<comment type="caution">
    <text evidence="2">The sequence shown here is derived from an EMBL/GenBank/DDBJ whole genome shotgun (WGS) entry which is preliminary data.</text>
</comment>
<sequence length="282" mass="31087">MGKVAWVTDSTACLDEELAAHPDVYVVPMTIIMDGQEYIEGRTISAEDLFRRLKTLSSPPKTSQPSVGSFQALFEELEENYDSIVAVLVSAKLSGTVSSSQQAAQLVNIPVYTVDSGILSYPLTRLIKEGMLLTESGIESSEAARRIEEIGSTSQTLVLVGSLEQLHRSGRMSGLQFYFGSLLSIKPIIAISGGALSIKEKARSIRKARERMKALLKEAYEQHGFREVFILYGLYDREAKEWMADLRASFQEIEFSTFPLGATIGVHAGEDTIGFSWFNGLK</sequence>
<keyword evidence="1" id="KW-0446">Lipid-binding</keyword>
<evidence type="ECO:0000313" key="3">
    <source>
        <dbReference type="Proteomes" id="UP000322139"/>
    </source>
</evidence>
<dbReference type="NCBIfam" id="TIGR00762">
    <property type="entry name" value="DegV"/>
    <property type="match status" value="1"/>
</dbReference>
<organism evidence="2 3">
    <name type="scientific">Bacillus infantis</name>
    <dbReference type="NCBI Taxonomy" id="324767"/>
    <lineage>
        <taxon>Bacteria</taxon>
        <taxon>Bacillati</taxon>
        <taxon>Bacillota</taxon>
        <taxon>Bacilli</taxon>
        <taxon>Bacillales</taxon>
        <taxon>Bacillaceae</taxon>
        <taxon>Bacillus</taxon>
    </lineage>
</organism>
<protein>
    <submittedName>
        <fullName evidence="2">DegV family protein</fullName>
    </submittedName>
</protein>
<accession>A0A5D4RH92</accession>